<evidence type="ECO:0000313" key="3">
    <source>
        <dbReference type="Proteomes" id="UP000267128"/>
    </source>
</evidence>
<dbReference type="EMBL" id="RJSE01000007">
    <property type="protein sequence ID" value="RNL62247.1"/>
    <property type="molecule type" value="Genomic_DNA"/>
</dbReference>
<comment type="caution">
    <text evidence="2">The sequence shown here is derived from an EMBL/GenBank/DDBJ whole genome shotgun (WGS) entry which is preliminary data.</text>
</comment>
<gene>
    <name evidence="2" type="ORF">EFK50_10695</name>
</gene>
<proteinExistence type="predicted"/>
<organism evidence="2 3">
    <name type="scientific">Nocardioides marmoriginsengisoli</name>
    <dbReference type="NCBI Taxonomy" id="661483"/>
    <lineage>
        <taxon>Bacteria</taxon>
        <taxon>Bacillati</taxon>
        <taxon>Actinomycetota</taxon>
        <taxon>Actinomycetes</taxon>
        <taxon>Propionibacteriales</taxon>
        <taxon>Nocardioidaceae</taxon>
        <taxon>Nocardioides</taxon>
    </lineage>
</organism>
<accession>A0A3N0CFK3</accession>
<feature type="compositionally biased region" description="Polar residues" evidence="1">
    <location>
        <begin position="63"/>
        <end position="75"/>
    </location>
</feature>
<protein>
    <submittedName>
        <fullName evidence="2">Uncharacterized protein</fullName>
    </submittedName>
</protein>
<feature type="region of interest" description="Disordered" evidence="1">
    <location>
        <begin position="57"/>
        <end position="109"/>
    </location>
</feature>
<evidence type="ECO:0000313" key="2">
    <source>
        <dbReference type="EMBL" id="RNL62247.1"/>
    </source>
</evidence>
<name>A0A3N0CFK3_9ACTN</name>
<dbReference type="Proteomes" id="UP000267128">
    <property type="component" value="Unassembled WGS sequence"/>
</dbReference>
<dbReference type="AlphaFoldDB" id="A0A3N0CFK3"/>
<reference evidence="2 3" key="1">
    <citation type="submission" date="2018-11" db="EMBL/GenBank/DDBJ databases">
        <authorList>
            <person name="Li F."/>
        </authorList>
    </citation>
    <scope>NUCLEOTIDE SEQUENCE [LARGE SCALE GENOMIC DNA]</scope>
    <source>
        <strain evidence="2 3">Gsoil 097</strain>
    </source>
</reference>
<evidence type="ECO:0000256" key="1">
    <source>
        <dbReference type="SAM" id="MobiDB-lite"/>
    </source>
</evidence>
<keyword evidence="3" id="KW-1185">Reference proteome</keyword>
<sequence length="263" mass="27400">MRLRNTRVEVFYRGAMTASPRPHGPLPARVYWFRRALVLGTALALVFALARMLTGSAEPDPQSKANVTAAKSTPTPEAGPLGPQPVVTAKPGATPTGTPPPALAQPSGPCALDEITVTPVVGTLQGGGTVPLTLQLTGIRPACNFEVTADSVVAKVTAGKKRVWSSQDCPSSIKKAAVVVRSGAPTTIQVTWNGRYSDAQCSRSTDWAMPGSYQVLAAVIGSEPTSAPFRMTSPPRPVITVTPKPKNKPKGKASKSPTVASGR</sequence>
<feature type="region of interest" description="Disordered" evidence="1">
    <location>
        <begin position="226"/>
        <end position="263"/>
    </location>
</feature>